<keyword evidence="6" id="KW-0862">Zinc</keyword>
<dbReference type="EMBL" id="JAVDRD010000001">
    <property type="protein sequence ID" value="MDR6509720.1"/>
    <property type="molecule type" value="Genomic_DNA"/>
</dbReference>
<organism evidence="10 11">
    <name type="scientific">Novosphingobium capsulatum</name>
    <dbReference type="NCBI Taxonomy" id="13688"/>
    <lineage>
        <taxon>Bacteria</taxon>
        <taxon>Pseudomonadati</taxon>
        <taxon>Pseudomonadota</taxon>
        <taxon>Alphaproteobacteria</taxon>
        <taxon>Sphingomonadales</taxon>
        <taxon>Sphingomonadaceae</taxon>
        <taxon>Novosphingobium</taxon>
    </lineage>
</organism>
<name>A0ABU1MHB4_9SPHN</name>
<dbReference type="Gene3D" id="3.40.630.10">
    <property type="entry name" value="Zn peptidases"/>
    <property type="match status" value="1"/>
</dbReference>
<evidence type="ECO:0000256" key="6">
    <source>
        <dbReference type="ARBA" id="ARBA00022833"/>
    </source>
</evidence>
<proteinExistence type="predicted"/>
<keyword evidence="4 8" id="KW-0732">Signal</keyword>
<protein>
    <recommendedName>
        <fullName evidence="9">Peptidase M28 domain-containing protein</fullName>
    </recommendedName>
</protein>
<evidence type="ECO:0000313" key="10">
    <source>
        <dbReference type="EMBL" id="MDR6509720.1"/>
    </source>
</evidence>
<keyword evidence="5" id="KW-0378">Hydrolase</keyword>
<keyword evidence="3" id="KW-0479">Metal-binding</keyword>
<dbReference type="Proteomes" id="UP001184150">
    <property type="component" value="Unassembled WGS sequence"/>
</dbReference>
<evidence type="ECO:0000259" key="9">
    <source>
        <dbReference type="Pfam" id="PF04389"/>
    </source>
</evidence>
<gene>
    <name evidence="10" type="ORF">J2792_000560</name>
</gene>
<feature type="domain" description="Peptidase M28" evidence="9">
    <location>
        <begin position="283"/>
        <end position="484"/>
    </location>
</feature>
<comment type="caution">
    <text evidence="10">The sequence shown here is derived from an EMBL/GenBank/DDBJ whole genome shotgun (WGS) entry which is preliminary data.</text>
</comment>
<evidence type="ECO:0000256" key="4">
    <source>
        <dbReference type="ARBA" id="ARBA00022729"/>
    </source>
</evidence>
<dbReference type="InterPro" id="IPR045175">
    <property type="entry name" value="M28_fam"/>
</dbReference>
<dbReference type="PANTHER" id="PTHR12147">
    <property type="entry name" value="METALLOPEPTIDASE M28 FAMILY MEMBER"/>
    <property type="match status" value="1"/>
</dbReference>
<keyword evidence="11" id="KW-1185">Reference proteome</keyword>
<keyword evidence="2" id="KW-0645">Protease</keyword>
<dbReference type="PANTHER" id="PTHR12147:SF56">
    <property type="entry name" value="AMINOPEPTIDASE YDR415C-RELATED"/>
    <property type="match status" value="1"/>
</dbReference>
<evidence type="ECO:0000313" key="11">
    <source>
        <dbReference type="Proteomes" id="UP001184150"/>
    </source>
</evidence>
<dbReference type="InterPro" id="IPR007484">
    <property type="entry name" value="Peptidase_M28"/>
</dbReference>
<feature type="region of interest" description="Disordered" evidence="7">
    <location>
        <begin position="504"/>
        <end position="526"/>
    </location>
</feature>
<keyword evidence="1" id="KW-0031">Aminopeptidase</keyword>
<evidence type="ECO:0000256" key="8">
    <source>
        <dbReference type="SAM" id="SignalP"/>
    </source>
</evidence>
<evidence type="ECO:0000256" key="7">
    <source>
        <dbReference type="SAM" id="MobiDB-lite"/>
    </source>
</evidence>
<dbReference type="RefSeq" id="WP_309804343.1">
    <property type="nucleotide sequence ID" value="NZ_JAVDRD010000001.1"/>
</dbReference>
<sequence>MRALALVSLAAVLPVGAAHSATAPVAQTLEQRLRAHVETLASPAFAGRRPGTEGETQTLRYLVRQWFEMGLESGTNLPGSPWFAPVELVAREPVLSRAAFMRGRRRLAADEHDVFVVTSGVRNLVESAPVLFVGHGVVPSRTELAGRVALLLESKAAAGGKRGDHDERHGDVEAGREAVGRLLDGGAMAVITVLDGTRTLDDVAARRRKAGTMLAGERLDNEIEAFVTPDMADRLLGGTTAAPGQALAAAQAEAEKPDFTPRLIGTTASLEATSTETRVRTHNLIGRIPGRDPAAGAVLLVAHWDHFGVCTAAGAICPGAVDNASGVAVITEVARQILAGMPQRMPDRDIYVLATTGEEMGLLGALAFAENPPLPLGRIVAAFNVDSTGLVPAGGQVAIVGRGMTPLDDTVARVLGRMRRKLVDGRAANAYVRRQDSWVLMQHDVPAIMVSTSYADEARLDRFMTGAYHTPADTPDHVNYAGMADDVQINTELVREFADARRYATGGVTPPATAPAPGPTNSARTP</sequence>
<accession>A0ABU1MHB4</accession>
<evidence type="ECO:0000256" key="1">
    <source>
        <dbReference type="ARBA" id="ARBA00022438"/>
    </source>
</evidence>
<evidence type="ECO:0000256" key="5">
    <source>
        <dbReference type="ARBA" id="ARBA00022801"/>
    </source>
</evidence>
<feature type="signal peptide" evidence="8">
    <location>
        <begin position="1"/>
        <end position="20"/>
    </location>
</feature>
<feature type="chain" id="PRO_5046824900" description="Peptidase M28 domain-containing protein" evidence="8">
    <location>
        <begin position="21"/>
        <end position="526"/>
    </location>
</feature>
<reference evidence="10 11" key="1">
    <citation type="submission" date="2023-07" db="EMBL/GenBank/DDBJ databases">
        <title>Sorghum-associated microbial communities from plants grown in Nebraska, USA.</title>
        <authorList>
            <person name="Schachtman D."/>
        </authorList>
    </citation>
    <scope>NUCLEOTIDE SEQUENCE [LARGE SCALE GENOMIC DNA]</scope>
    <source>
        <strain evidence="10 11">DS1027</strain>
    </source>
</reference>
<evidence type="ECO:0000256" key="2">
    <source>
        <dbReference type="ARBA" id="ARBA00022670"/>
    </source>
</evidence>
<evidence type="ECO:0000256" key="3">
    <source>
        <dbReference type="ARBA" id="ARBA00022723"/>
    </source>
</evidence>
<dbReference type="Pfam" id="PF04389">
    <property type="entry name" value="Peptidase_M28"/>
    <property type="match status" value="1"/>
</dbReference>
<dbReference type="SUPFAM" id="SSF53187">
    <property type="entry name" value="Zn-dependent exopeptidases"/>
    <property type="match status" value="1"/>
</dbReference>